<keyword evidence="5" id="KW-0694">RNA-binding</keyword>
<dbReference type="PANTHER" id="PTHR12341">
    <property type="entry name" value="5'-&gt;3' EXORIBONUCLEASE"/>
    <property type="match status" value="1"/>
</dbReference>
<dbReference type="GO" id="GO:0005634">
    <property type="term" value="C:nucleus"/>
    <property type="evidence" value="ECO:0007669"/>
    <property type="project" value="TreeGrafter"/>
</dbReference>
<comment type="caution">
    <text evidence="11">The sequence shown here is derived from an EMBL/GenBank/DDBJ whole genome shotgun (WGS) entry which is preliminary data.</text>
</comment>
<keyword evidence="2 5" id="KW-0378">Hydrolase</keyword>
<comment type="subcellular location">
    <subcellularLocation>
        <location evidence="5">Cytoplasm</location>
    </subcellularLocation>
</comment>
<evidence type="ECO:0000259" key="8">
    <source>
        <dbReference type="Pfam" id="PF18129"/>
    </source>
</evidence>
<evidence type="ECO:0000259" key="6">
    <source>
        <dbReference type="Pfam" id="PF03159"/>
    </source>
</evidence>
<feature type="domain" description="5'-3' exoribonuclease 1 D1" evidence="9">
    <location>
        <begin position="721"/>
        <end position="914"/>
    </location>
</feature>
<dbReference type="InterPro" id="IPR027073">
    <property type="entry name" value="5_3_exoribonuclease"/>
</dbReference>
<dbReference type="InterPro" id="IPR047007">
    <property type="entry name" value="XRN1_D1_sf"/>
</dbReference>
<keyword evidence="3 5" id="KW-0269">Exonuclease</keyword>
<dbReference type="Gene3D" id="3.40.50.12390">
    <property type="match status" value="2"/>
</dbReference>
<dbReference type="GO" id="GO:0003723">
    <property type="term" value="F:RNA binding"/>
    <property type="evidence" value="ECO:0007669"/>
    <property type="project" value="UniProtKB-KW"/>
</dbReference>
<comment type="function">
    <text evidence="5">Multifunctional protein that exhibits several independent functions at different levels of the cellular processes. 5'-3' exonuclease component of the nonsense-mediated mRNA decay (NMD) which is a highly conserved mRNA degradation pathway, an RNA surveillance system whose role is to identify and rid cells of mRNA with premature termination codons and thus prevents accumulation of potentially harmful truncated proteins.</text>
</comment>
<dbReference type="OrthoDB" id="372487at2759"/>
<sequence>MGVPEFYQYISGRYLQISQPVTDHQLLPEFDNLYLDLNGIIQQCSCTRDDDFFIGIFGISEEQLFSLVFLYVDQLVGRIRPNKLLFLAVDGVVPRAKINQQRARRFRAAEEAKELRRKADMSDETLQKQFDSDCIVPGIFLHAFNWPTMTILPGTQFMAHFFKRLGYYVNMKITSDVDWKEVQVILSGPYVPGEGKHKIMEYIRLSRAQPGYNPNTRHCLYGLDADLIILALGSHEPHFNLLREELSFGPDPRRRGSRSFETKNSHIVHISLMRECLDIEFHELESQLPFQYNLENVIDDFILLAVLVGNDFLPILPGFHAGKNGLEVLLDIYKRLLPTLDGYLNLSGDVSLRRIQALFDEMAQWDGHDFEKKYATLKGLNRKTEKQIVTMMKEMKGSTLVLTDSERTIFKQVKSYVLGNRKVPFDSRDPLSIPGVFSTHGRAFIHLLAQILHLDVRVEGARVLFMFKDFPSTATQAFKMYESAMVLKGKDADNIESQYEESIKKKLNERKAQHYEEMLGTSYKRPDALKEAATKYVEGLLWVVKYYYGGVPSWRWFYNHYYAPLVSDLRGVDEMKFHFDIDEPFTPFEQLMLVLPPISSQYVPPAYRNLMIGPNSPFQELFPTKVELNLEGEIPDWDIVIKIPFIDDEKLLRTMRAREHGLTDDERRRNAILRPTKLSHDADKVTFFWSSIRGIPHIHNRHCKAEPFTPPTSNEVPHFSGLLDGVLLGSRSPAGFPSFKTLPHSATLGHHSDIKASVADPDIPKPRNKSILLKVTGASWFKGLGTEEIAHSILGKRIYTGWPFLREGLVMGISNSSYRYNRSPARWNQLSRIAKTQHTARESENWKSTVKHLESAELRRGILLGEVELLLRARPLIGITISDTGAPLKQYGTERDIIEHPVQMCLKIVEQEDAHLVKNGLLLPFADLFLKDTQLFLLADWAYGELARVTITSDKQLSLFIESITHEAVLLKRIKAIVNNPAEPVYLPSYDVAKILGISPLALSKITSTFPVTVEHSANQLDIGIGMKFDRTGFKVIDYTRKHKSYWEYSGTAVEHLKAYKARFPDIFNSLNTIGDATSVASKIFQGPQPEEQVKAARKWLAKRGLRNLPLTSVYEQLSESVIMKLEEELDPITKSSTTSITGDIMVEGVNARAVLKPENAVYRLQNHVFALGDRVRMVKNSGPVPPAAKGIVVGRDDNSLDVLWDEPFMLGTTLDGRFGYSPV</sequence>
<dbReference type="InterPro" id="IPR004859">
    <property type="entry name" value="Xrn1_N"/>
</dbReference>
<dbReference type="Pfam" id="PF03159">
    <property type="entry name" value="XRN_N"/>
    <property type="match status" value="1"/>
</dbReference>
<dbReference type="InterPro" id="IPR040992">
    <property type="entry name" value="XRN1_D1"/>
</dbReference>
<dbReference type="GO" id="GO:0000184">
    <property type="term" value="P:nuclear-transcribed mRNA catabolic process, nonsense-mediated decay"/>
    <property type="evidence" value="ECO:0007669"/>
    <property type="project" value="UniProtKB-KW"/>
</dbReference>
<dbReference type="Pfam" id="PF17846">
    <property type="entry name" value="XRN_M"/>
    <property type="match status" value="1"/>
</dbReference>
<name>A0A8H5CVE6_9AGAR</name>
<dbReference type="Pfam" id="PF18332">
    <property type="entry name" value="XRN1_D1"/>
    <property type="match status" value="1"/>
</dbReference>
<feature type="domain" description="Xrn1 helical" evidence="7">
    <location>
        <begin position="291"/>
        <end position="672"/>
    </location>
</feature>
<dbReference type="InterPro" id="IPR016494">
    <property type="entry name" value="5_3_exoribonuclease_1"/>
</dbReference>
<keyword evidence="1 5" id="KW-0540">Nuclease</keyword>
<dbReference type="Gene3D" id="2.170.260.40">
    <property type="match status" value="1"/>
</dbReference>
<dbReference type="Pfam" id="PF18129">
    <property type="entry name" value="SH3_12"/>
    <property type="match status" value="1"/>
</dbReference>
<evidence type="ECO:0000256" key="3">
    <source>
        <dbReference type="ARBA" id="ARBA00022839"/>
    </source>
</evidence>
<evidence type="ECO:0000259" key="9">
    <source>
        <dbReference type="Pfam" id="PF18332"/>
    </source>
</evidence>
<feature type="domain" description="Exoribonuclease Xrn1 D2/D3" evidence="10">
    <location>
        <begin position="927"/>
        <end position="1139"/>
    </location>
</feature>
<proteinExistence type="inferred from homology"/>
<dbReference type="Gene3D" id="2.30.30.750">
    <property type="match status" value="1"/>
</dbReference>
<accession>A0A8H5CVE6</accession>
<dbReference type="EMBL" id="JAACJO010000019">
    <property type="protein sequence ID" value="KAF5348600.1"/>
    <property type="molecule type" value="Genomic_DNA"/>
</dbReference>
<dbReference type="Gene3D" id="1.25.40.1050">
    <property type="match status" value="1"/>
</dbReference>
<organism evidence="11 12">
    <name type="scientific">Leucocoprinus leucothites</name>
    <dbReference type="NCBI Taxonomy" id="201217"/>
    <lineage>
        <taxon>Eukaryota</taxon>
        <taxon>Fungi</taxon>
        <taxon>Dikarya</taxon>
        <taxon>Basidiomycota</taxon>
        <taxon>Agaricomycotina</taxon>
        <taxon>Agaricomycetes</taxon>
        <taxon>Agaricomycetidae</taxon>
        <taxon>Agaricales</taxon>
        <taxon>Agaricineae</taxon>
        <taxon>Agaricaceae</taxon>
        <taxon>Leucocoprinus</taxon>
    </lineage>
</organism>
<feature type="domain" description="5'-3' exoribonuclease 1 SH3-like" evidence="8">
    <location>
        <begin position="1169"/>
        <end position="1219"/>
    </location>
</feature>
<evidence type="ECO:0000256" key="5">
    <source>
        <dbReference type="PIRNR" id="PIRNR006743"/>
    </source>
</evidence>
<evidence type="ECO:0000259" key="7">
    <source>
        <dbReference type="Pfam" id="PF17846"/>
    </source>
</evidence>
<dbReference type="GO" id="GO:0005737">
    <property type="term" value="C:cytoplasm"/>
    <property type="evidence" value="ECO:0007669"/>
    <property type="project" value="UniProtKB-SubCell"/>
</dbReference>
<dbReference type="GO" id="GO:0016075">
    <property type="term" value="P:rRNA catabolic process"/>
    <property type="evidence" value="ECO:0007669"/>
    <property type="project" value="TreeGrafter"/>
</dbReference>
<feature type="domain" description="Xrn1 N-terminal" evidence="6">
    <location>
        <begin position="1"/>
        <end position="245"/>
    </location>
</feature>
<dbReference type="PANTHER" id="PTHR12341:SF7">
    <property type="entry name" value="5'-3' EXORIBONUCLEASE 1"/>
    <property type="match status" value="1"/>
</dbReference>
<dbReference type="GO" id="GO:0004534">
    <property type="term" value="F:5'-3' RNA exonuclease activity"/>
    <property type="evidence" value="ECO:0007669"/>
    <property type="project" value="TreeGrafter"/>
</dbReference>
<evidence type="ECO:0000256" key="1">
    <source>
        <dbReference type="ARBA" id="ARBA00022722"/>
    </source>
</evidence>
<dbReference type="CDD" id="cd18673">
    <property type="entry name" value="PIN_XRN1-2-like"/>
    <property type="match status" value="1"/>
</dbReference>
<dbReference type="Proteomes" id="UP000559027">
    <property type="component" value="Unassembled WGS sequence"/>
</dbReference>
<dbReference type="InterPro" id="IPR041385">
    <property type="entry name" value="SH3_12"/>
</dbReference>
<evidence type="ECO:0000256" key="4">
    <source>
        <dbReference type="ARBA" id="ARBA00038299"/>
    </source>
</evidence>
<protein>
    <recommendedName>
        <fullName evidence="5">5'-3' exoribonuclease 1</fullName>
        <ecNumber evidence="5">3.1.13.-</ecNumber>
    </recommendedName>
</protein>
<evidence type="ECO:0000313" key="12">
    <source>
        <dbReference type="Proteomes" id="UP000559027"/>
    </source>
</evidence>
<keyword evidence="12" id="KW-1185">Reference proteome</keyword>
<dbReference type="EC" id="3.1.13.-" evidence="5"/>
<keyword evidence="5" id="KW-0866">Nonsense-mediated mRNA decay</keyword>
<dbReference type="PIRSF" id="PIRSF006743">
    <property type="entry name" value="Exonuclease_Xnr1"/>
    <property type="match status" value="1"/>
</dbReference>
<dbReference type="AlphaFoldDB" id="A0A8H5CVE6"/>
<dbReference type="InterPro" id="IPR041412">
    <property type="entry name" value="Xrn1_helical"/>
</dbReference>
<comment type="similarity">
    <text evidence="4 5">Belongs to the 5'-3' exonuclease family.</text>
</comment>
<evidence type="ECO:0000259" key="10">
    <source>
        <dbReference type="Pfam" id="PF18334"/>
    </source>
</evidence>
<keyword evidence="5" id="KW-0963">Cytoplasm</keyword>
<dbReference type="InterPro" id="IPR041106">
    <property type="entry name" value="XRN1_D2_D3"/>
</dbReference>
<dbReference type="InterPro" id="IPR047008">
    <property type="entry name" value="XRN1_SH3_sf"/>
</dbReference>
<evidence type="ECO:0000256" key="2">
    <source>
        <dbReference type="ARBA" id="ARBA00022801"/>
    </source>
</evidence>
<gene>
    <name evidence="11" type="ORF">D9756_009694</name>
</gene>
<evidence type="ECO:0000313" key="11">
    <source>
        <dbReference type="EMBL" id="KAF5348600.1"/>
    </source>
</evidence>
<reference evidence="11 12" key="1">
    <citation type="journal article" date="2020" name="ISME J.">
        <title>Uncovering the hidden diversity of litter-decomposition mechanisms in mushroom-forming fungi.</title>
        <authorList>
            <person name="Floudas D."/>
            <person name="Bentzer J."/>
            <person name="Ahren D."/>
            <person name="Johansson T."/>
            <person name="Persson P."/>
            <person name="Tunlid A."/>
        </authorList>
    </citation>
    <scope>NUCLEOTIDE SEQUENCE [LARGE SCALE GENOMIC DNA]</scope>
    <source>
        <strain evidence="11 12">CBS 146.42</strain>
    </source>
</reference>
<dbReference type="Pfam" id="PF18334">
    <property type="entry name" value="XRN1_D2_D3"/>
    <property type="match status" value="1"/>
</dbReference>